<proteinExistence type="predicted"/>
<geneLocation type="plasmid" evidence="4">
    <name>pVPSD2016-5</name>
</geneLocation>
<feature type="chain" id="PRO_5014231577" description="Lipoprotein" evidence="1">
    <location>
        <begin position="23"/>
        <end position="158"/>
    </location>
</feature>
<feature type="signal peptide" evidence="1">
    <location>
        <begin position="1"/>
        <end position="22"/>
    </location>
</feature>
<evidence type="ECO:0008006" key="6">
    <source>
        <dbReference type="Google" id="ProtNLM"/>
    </source>
</evidence>
<geneLocation type="plasmid" evidence="5">
    <name>pvpsd2016-5</name>
</geneLocation>
<dbReference type="PROSITE" id="PS51257">
    <property type="entry name" value="PROKAR_LIPOPROTEIN"/>
    <property type="match status" value="1"/>
</dbReference>
<name>A0A0K0MGA0_VIBPH</name>
<evidence type="ECO:0000313" key="4">
    <source>
        <dbReference type="EMBL" id="QHH13409.1"/>
    </source>
</evidence>
<organism evidence="2">
    <name type="scientific">Vibrio parahaemolyticus</name>
    <dbReference type="NCBI Taxonomy" id="670"/>
    <lineage>
        <taxon>Bacteria</taxon>
        <taxon>Pseudomonadati</taxon>
        <taxon>Pseudomonadota</taxon>
        <taxon>Gammaproteobacteria</taxon>
        <taxon>Vibrionales</taxon>
        <taxon>Vibrionaceae</taxon>
        <taxon>Vibrio</taxon>
    </lineage>
</organism>
<evidence type="ECO:0000256" key="1">
    <source>
        <dbReference type="SAM" id="SignalP"/>
    </source>
</evidence>
<dbReference type="EMBL" id="KP324996">
    <property type="protein sequence ID" value="AKC05673.1"/>
    <property type="molecule type" value="Genomic_DNA"/>
</dbReference>
<reference evidence="3" key="5">
    <citation type="submission" date="2019-12" db="EMBL/GenBank/DDBJ databases">
        <authorList>
            <consortium name="NCBI Pathogen Detection Project"/>
        </authorList>
    </citation>
    <scope>NUCLEOTIDE SEQUENCE</scope>
    <source>
        <strain evidence="3">1930</strain>
    </source>
</reference>
<dbReference type="EMBL" id="CP034304">
    <property type="protein sequence ID" value="QHH13409.1"/>
    <property type="molecule type" value="Genomic_DNA"/>
</dbReference>
<dbReference type="AlphaFoldDB" id="A0A0K0MGA0"/>
<reference evidence="3" key="3">
    <citation type="journal article" date="2018" name="Genome Biol.">
        <title>SKESA: strategic k-mer extension for scrupulous assemblies.</title>
        <authorList>
            <person name="Souvorov A."/>
            <person name="Agarwala R."/>
            <person name="Lipman D.J."/>
        </authorList>
    </citation>
    <scope>NUCLEOTIDE SEQUENCE</scope>
    <source>
        <strain evidence="3">1930</strain>
    </source>
</reference>
<evidence type="ECO:0000313" key="2">
    <source>
        <dbReference type="EMBL" id="AKC05673.1"/>
    </source>
</evidence>
<dbReference type="RefSeq" id="WP_025789542.1">
    <property type="nucleotide sequence ID" value="NC_025152.1"/>
</dbReference>
<keyword evidence="2" id="KW-0614">Plasmid</keyword>
<dbReference type="EMBL" id="DACQKT010000046">
    <property type="protein sequence ID" value="HAS6680350.1"/>
    <property type="molecule type" value="Genomic_DNA"/>
</dbReference>
<dbReference type="Proteomes" id="UP000464718">
    <property type="component" value="Plasmid pvpsd2016-5"/>
</dbReference>
<reference evidence="2" key="1">
    <citation type="submission" date="2014-12" db="EMBL/GenBank/DDBJ databases">
        <authorList>
            <person name="Lee C.-T."/>
            <person name="Chen I.-T."/>
            <person name="Yang Y.-T."/>
            <person name="Chen C.-Y."/>
            <person name="Lo C.-F."/>
        </authorList>
    </citation>
    <scope>NUCLEOTIDE SEQUENCE</scope>
    <source>
        <strain evidence="2">3HP</strain>
        <plasmid evidence="2">pVA1</plasmid>
    </source>
</reference>
<sequence length="158" mass="17136">MKFIILILAFLLSACSTQPVLQASHSKDFYPAMGHSFVPLDTTDFAYGITNNHGAIVVSEDGVYMIVAAPQVGCMMCDGEFRLWLSVNGKYVENSNVLLNVDDSIKDVIISQGAIPLKAGDVVQVMMYGDNGIGLEAINRANEPLVPAIIFTMYKVSN</sequence>
<protein>
    <recommendedName>
        <fullName evidence="6">Lipoprotein</fullName>
    </recommendedName>
</protein>
<reference evidence="2" key="2">
    <citation type="journal article" date="2015" name="Proc. Natl. Acad. Sci. U.S.A.">
        <title>The opportunistic marine pathogen Vibrio parahaemolyticus becomes virulent by acquiring a plasmid that expresses a deadly toxin.</title>
        <authorList>
            <person name="Lee C.T."/>
            <person name="Chen I.T."/>
            <person name="Yang Y.T."/>
            <person name="Ko T.P."/>
            <person name="Huang Y.T."/>
            <person name="Huang J.Y."/>
            <person name="Huang M.F."/>
            <person name="Lin S.J."/>
            <person name="Chen C.Y."/>
            <person name="Lin S.S."/>
            <person name="Lightner D.V."/>
            <person name="Wang H.C."/>
            <person name="Wang A.H."/>
            <person name="Wang H.C."/>
            <person name="Hor L.I."/>
            <person name="Lo C.F."/>
        </authorList>
    </citation>
    <scope>NUCLEOTIDE SEQUENCE</scope>
    <source>
        <strain evidence="2">3HP</strain>
        <plasmid evidence="2">pVA1</plasmid>
    </source>
</reference>
<accession>A0A0K0MGA0</accession>
<evidence type="ECO:0000313" key="3">
    <source>
        <dbReference type="EMBL" id="HAS6680350.1"/>
    </source>
</evidence>
<keyword evidence="1" id="KW-0732">Signal</keyword>
<evidence type="ECO:0000313" key="5">
    <source>
        <dbReference type="Proteomes" id="UP000464718"/>
    </source>
</evidence>
<geneLocation type="plasmid" evidence="2">
    <name>pVA1</name>
</geneLocation>
<dbReference type="Proteomes" id="UP000856022">
    <property type="component" value="Unassembled WGS sequence"/>
</dbReference>
<gene>
    <name evidence="4" type="ORF">EHC69_29575</name>
    <name evidence="3" type="ORF">I7278_26695</name>
    <name evidence="2" type="ORF">pVA1053</name>
</gene>
<dbReference type="PATRIC" id="fig|670.381.peg.5662"/>
<reference evidence="4 5" key="4">
    <citation type="submission" date="2018-12" db="EMBL/GenBank/DDBJ databases">
        <title>Genomic insights into the evolutionary origins and pathogenicity of five Vibrio parahaemolyticus strains isolated from the shrimp with acute hepatopancreatic necrosis disease (AHPND).</title>
        <authorList>
            <person name="Yang Q."/>
            <person name="Dong X."/>
            <person name="Xie G."/>
            <person name="Fu S."/>
            <person name="Zou P."/>
            <person name="Sun J."/>
            <person name="Wang Y."/>
            <person name="Huang J."/>
        </authorList>
    </citation>
    <scope>NUCLEOTIDE SEQUENCE [LARGE SCALE GENOMIC DNA]</scope>
    <source>
        <strain evidence="4 5">20160303005-1</strain>
        <plasmid evidence="4">pVPSD2016-5</plasmid>
        <plasmid evidence="5">pvpsd2016-5</plasmid>
    </source>
</reference>